<keyword evidence="12" id="KW-0784">Thiamine biosynthesis</keyword>
<dbReference type="EC" id="2.7.4.7" evidence="6"/>
<evidence type="ECO:0000256" key="7">
    <source>
        <dbReference type="ARBA" id="ARBA00019161"/>
    </source>
</evidence>
<evidence type="ECO:0000256" key="12">
    <source>
        <dbReference type="ARBA" id="ARBA00022977"/>
    </source>
</evidence>
<evidence type="ECO:0000256" key="5">
    <source>
        <dbReference type="ARBA" id="ARBA00012135"/>
    </source>
</evidence>
<evidence type="ECO:0000256" key="4">
    <source>
        <dbReference type="ARBA" id="ARBA00009879"/>
    </source>
</evidence>
<evidence type="ECO:0000256" key="3">
    <source>
        <dbReference type="ARBA" id="ARBA00004769"/>
    </source>
</evidence>
<evidence type="ECO:0000256" key="8">
    <source>
        <dbReference type="ARBA" id="ARBA00022679"/>
    </source>
</evidence>
<keyword evidence="11" id="KW-0067">ATP-binding</keyword>
<evidence type="ECO:0000256" key="1">
    <source>
        <dbReference type="ARBA" id="ARBA00000151"/>
    </source>
</evidence>
<dbReference type="EMBL" id="CP136964">
    <property type="protein sequence ID" value="WOS95390.1"/>
    <property type="molecule type" value="Genomic_DNA"/>
</dbReference>
<proteinExistence type="inferred from homology"/>
<evidence type="ECO:0000256" key="13">
    <source>
        <dbReference type="ARBA" id="ARBA00037917"/>
    </source>
</evidence>
<dbReference type="NCBIfam" id="TIGR00097">
    <property type="entry name" value="HMP-P_kinase"/>
    <property type="match status" value="1"/>
</dbReference>
<name>A0AAF1BMM4_9STAP</name>
<evidence type="ECO:0000256" key="14">
    <source>
        <dbReference type="ARBA" id="ARBA00042102"/>
    </source>
</evidence>
<reference evidence="17 18" key="2">
    <citation type="submission" date="2023-10" db="EMBL/GenBank/DDBJ databases">
        <authorList>
            <person name="Choi B."/>
        </authorList>
    </citation>
    <scope>NUCLEOTIDE SEQUENCE [LARGE SCALE GENOMIC DNA]</scope>
    <source>
        <strain evidence="17 18">UMB0959</strain>
    </source>
</reference>
<dbReference type="GO" id="GO:0008902">
    <property type="term" value="F:hydroxymethylpyrimidine kinase activity"/>
    <property type="evidence" value="ECO:0007669"/>
    <property type="project" value="UniProtKB-EC"/>
</dbReference>
<feature type="domain" description="Pyridoxamine kinase/Phosphomethylpyrimidine kinase" evidence="16">
    <location>
        <begin position="13"/>
        <end position="256"/>
    </location>
</feature>
<evidence type="ECO:0000313" key="17">
    <source>
        <dbReference type="EMBL" id="WOS95390.1"/>
    </source>
</evidence>
<dbReference type="InterPro" id="IPR029056">
    <property type="entry name" value="Ribokinase-like"/>
</dbReference>
<accession>A0AAF1BMM4</accession>
<dbReference type="GO" id="GO:0008972">
    <property type="term" value="F:phosphomethylpyrimidine kinase activity"/>
    <property type="evidence" value="ECO:0007669"/>
    <property type="project" value="UniProtKB-EC"/>
</dbReference>
<evidence type="ECO:0000313" key="18">
    <source>
        <dbReference type="Proteomes" id="UP000243626"/>
    </source>
</evidence>
<dbReference type="GO" id="GO:0005524">
    <property type="term" value="F:ATP binding"/>
    <property type="evidence" value="ECO:0007669"/>
    <property type="project" value="UniProtKB-KW"/>
</dbReference>
<keyword evidence="9" id="KW-0547">Nucleotide-binding</keyword>
<dbReference type="CDD" id="cd01169">
    <property type="entry name" value="HMPP_kinase"/>
    <property type="match status" value="1"/>
</dbReference>
<evidence type="ECO:0000256" key="9">
    <source>
        <dbReference type="ARBA" id="ARBA00022741"/>
    </source>
</evidence>
<organism evidence="17 18">
    <name type="scientific">Nosocomiicoccus massiliensis</name>
    <dbReference type="NCBI Taxonomy" id="1232430"/>
    <lineage>
        <taxon>Bacteria</taxon>
        <taxon>Bacillati</taxon>
        <taxon>Bacillota</taxon>
        <taxon>Bacilli</taxon>
        <taxon>Bacillales</taxon>
        <taxon>Staphylococcaceae</taxon>
        <taxon>Nosocomiicoccus</taxon>
    </lineage>
</organism>
<comment type="pathway">
    <text evidence="13">Cofactor biosynthesis; thiamine diphosphate biosynthesis; 4-amino-2-methyl-5-diphosphomethylpyrimidine from 5-amino-1-(5-phospho-D-ribosyl)imidazole: step 2/3.</text>
</comment>
<dbReference type="SUPFAM" id="SSF53613">
    <property type="entry name" value="Ribokinase-like"/>
    <property type="match status" value="1"/>
</dbReference>
<evidence type="ECO:0000256" key="15">
    <source>
        <dbReference type="ARBA" id="ARBA00043176"/>
    </source>
</evidence>
<comment type="catalytic activity">
    <reaction evidence="1">
        <text>4-amino-5-hydroxymethyl-2-methylpyrimidine + ATP = 4-amino-2-methyl-5-(phosphooxymethyl)pyrimidine + ADP + H(+)</text>
        <dbReference type="Rhea" id="RHEA:23096"/>
        <dbReference type="ChEBI" id="CHEBI:15378"/>
        <dbReference type="ChEBI" id="CHEBI:16892"/>
        <dbReference type="ChEBI" id="CHEBI:30616"/>
        <dbReference type="ChEBI" id="CHEBI:58354"/>
        <dbReference type="ChEBI" id="CHEBI:456216"/>
        <dbReference type="EC" id="2.7.1.49"/>
    </reaction>
</comment>
<dbReference type="GO" id="GO:0005829">
    <property type="term" value="C:cytosol"/>
    <property type="evidence" value="ECO:0007669"/>
    <property type="project" value="TreeGrafter"/>
</dbReference>
<comment type="similarity">
    <text evidence="4">Belongs to the ThiD family.</text>
</comment>
<keyword evidence="10 17" id="KW-0418">Kinase</keyword>
<protein>
    <recommendedName>
        <fullName evidence="7">Hydroxymethylpyrimidine/phosphomethylpyrimidine kinase</fullName>
        <ecNumber evidence="5">2.7.1.49</ecNumber>
        <ecNumber evidence="6">2.7.4.7</ecNumber>
    </recommendedName>
    <alternativeName>
        <fullName evidence="14">Hydroxymethylpyrimidine kinase</fullName>
    </alternativeName>
    <alternativeName>
        <fullName evidence="15">Hydroxymethylpyrimidine phosphate kinase</fullName>
    </alternativeName>
</protein>
<evidence type="ECO:0000259" key="16">
    <source>
        <dbReference type="Pfam" id="PF08543"/>
    </source>
</evidence>
<dbReference type="FunFam" id="3.40.1190.20:FF:000003">
    <property type="entry name" value="Phosphomethylpyrimidine kinase ThiD"/>
    <property type="match status" value="1"/>
</dbReference>
<dbReference type="RefSeq" id="WP_070457025.1">
    <property type="nucleotide sequence ID" value="NZ_CP136964.1"/>
</dbReference>
<evidence type="ECO:0000256" key="6">
    <source>
        <dbReference type="ARBA" id="ARBA00012963"/>
    </source>
</evidence>
<dbReference type="AlphaFoldDB" id="A0AAF1BMM4"/>
<dbReference type="GO" id="GO:0009228">
    <property type="term" value="P:thiamine biosynthetic process"/>
    <property type="evidence" value="ECO:0007669"/>
    <property type="project" value="UniProtKB-KW"/>
</dbReference>
<evidence type="ECO:0000256" key="10">
    <source>
        <dbReference type="ARBA" id="ARBA00022777"/>
    </source>
</evidence>
<evidence type="ECO:0000256" key="11">
    <source>
        <dbReference type="ARBA" id="ARBA00022840"/>
    </source>
</evidence>
<dbReference type="InterPro" id="IPR013749">
    <property type="entry name" value="PM/HMP-P_kinase-1"/>
</dbReference>
<gene>
    <name evidence="17" type="primary">thiD</name>
    <name evidence="17" type="ORF">CJ229_004610</name>
</gene>
<keyword evidence="8 17" id="KW-0808">Transferase</keyword>
<dbReference type="KEGG" id="nmy:CJ229_004610"/>
<comment type="catalytic activity">
    <reaction evidence="2">
        <text>4-amino-2-methyl-5-(phosphooxymethyl)pyrimidine + ATP = 4-amino-2-methyl-5-(diphosphooxymethyl)pyrimidine + ADP</text>
        <dbReference type="Rhea" id="RHEA:19893"/>
        <dbReference type="ChEBI" id="CHEBI:30616"/>
        <dbReference type="ChEBI" id="CHEBI:57841"/>
        <dbReference type="ChEBI" id="CHEBI:58354"/>
        <dbReference type="ChEBI" id="CHEBI:456216"/>
        <dbReference type="EC" id="2.7.4.7"/>
    </reaction>
</comment>
<dbReference type="Proteomes" id="UP000243626">
    <property type="component" value="Chromosome"/>
</dbReference>
<dbReference type="Pfam" id="PF08543">
    <property type="entry name" value="Phos_pyr_kin"/>
    <property type="match status" value="1"/>
</dbReference>
<dbReference type="PANTHER" id="PTHR20858:SF17">
    <property type="entry name" value="HYDROXYMETHYLPYRIMIDINE_PHOSPHOMETHYLPYRIMIDINE KINASE THI20-RELATED"/>
    <property type="match status" value="1"/>
</dbReference>
<dbReference type="Gene3D" id="3.40.1190.20">
    <property type="match status" value="1"/>
</dbReference>
<dbReference type="PANTHER" id="PTHR20858">
    <property type="entry name" value="PHOSPHOMETHYLPYRIMIDINE KINASE"/>
    <property type="match status" value="1"/>
</dbReference>
<reference evidence="18" key="1">
    <citation type="submission" date="2017-09" db="EMBL/GenBank/DDBJ databases">
        <title>Bacterial strain isolated from the female urinary microbiota.</title>
        <authorList>
            <person name="Thomas-White K."/>
            <person name="Kumar N."/>
            <person name="Forster S."/>
            <person name="Putonti C."/>
            <person name="Lawley T."/>
            <person name="Wolfe A.J."/>
        </authorList>
    </citation>
    <scope>NUCLEOTIDE SEQUENCE [LARGE SCALE GENOMIC DNA]</scope>
    <source>
        <strain evidence="18">UMB0959</strain>
    </source>
</reference>
<dbReference type="EC" id="2.7.1.49" evidence="5"/>
<keyword evidence="18" id="KW-1185">Reference proteome</keyword>
<evidence type="ECO:0000256" key="2">
    <source>
        <dbReference type="ARBA" id="ARBA00000565"/>
    </source>
</evidence>
<sequence length="265" mass="28981">MTLPIVLTVSSYDPTGGSGVNADLKAFQNLGVYGMSAITSLTAQNSSGIKDVLEIPDDFLEEQLKSIFDDTIPFAMKSGMITSIPMIEMLTKYVKQYHIPFVVDPYIFTRDGQRIISEETTSVLKQQLLHHAAVVTPNINEAKSLTGIDIETEKDIETAAKIFLREIGVKAVIINDSNMTGEACDYLYTKTTSLKLTEAIVQTKNKRGSGSTFSAVITAEIAKGNSLEDAFRKAKRYVTAGLKNSLDIGKKNGPLNHFIDITSFV</sequence>
<dbReference type="InterPro" id="IPR004399">
    <property type="entry name" value="HMP/HMP-P_kinase_dom"/>
</dbReference>
<comment type="pathway">
    <text evidence="3">Cofactor biosynthesis; thiamine diphosphate biosynthesis; 4-amino-2-methyl-5-diphosphomethylpyrimidine from 5-amino-1-(5-phospho-D-ribosyl)imidazole: step 3/3.</text>
</comment>